<accession>A0AAW6Q9P9</accession>
<dbReference type="Proteomes" id="UP001214976">
    <property type="component" value="Unassembled WGS sequence"/>
</dbReference>
<protein>
    <recommendedName>
        <fullName evidence="3">Chitinase</fullName>
    </recommendedName>
</protein>
<dbReference type="InterPro" id="IPR023346">
    <property type="entry name" value="Lysozyme-like_dom_sf"/>
</dbReference>
<organism evidence="1 2">
    <name type="scientific">Exercitatus varius</name>
    <dbReference type="NCBI Taxonomy" id="67857"/>
    <lineage>
        <taxon>Bacteria</taxon>
        <taxon>Pseudomonadati</taxon>
        <taxon>Pseudomonadota</taxon>
        <taxon>Gammaproteobacteria</taxon>
        <taxon>Pasteurellales</taxon>
        <taxon>Pasteurellaceae</taxon>
        <taxon>Exercitatus</taxon>
    </lineage>
</organism>
<evidence type="ECO:0000313" key="1">
    <source>
        <dbReference type="EMBL" id="MDG2950219.1"/>
    </source>
</evidence>
<reference evidence="1" key="1">
    <citation type="submission" date="2023-03" db="EMBL/GenBank/DDBJ databases">
        <title>Classification of Bisgaard taxon 6 and taxon 10 as Exercitatus varius gen. nov., spec. nov.</title>
        <authorList>
            <person name="Christensen H."/>
        </authorList>
    </citation>
    <scope>NUCLEOTIDE SEQUENCE</scope>
    <source>
        <strain evidence="1">86116</strain>
    </source>
</reference>
<dbReference type="EMBL" id="JARQTW010000011">
    <property type="protein sequence ID" value="MDG2950219.1"/>
    <property type="molecule type" value="Genomic_DNA"/>
</dbReference>
<dbReference type="SUPFAM" id="SSF53955">
    <property type="entry name" value="Lysozyme-like"/>
    <property type="match status" value="1"/>
</dbReference>
<proteinExistence type="predicted"/>
<dbReference type="Gene3D" id="1.10.530.10">
    <property type="match status" value="1"/>
</dbReference>
<comment type="caution">
    <text evidence="1">The sequence shown here is derived from an EMBL/GenBank/DDBJ whole genome shotgun (WGS) entry which is preliminary data.</text>
</comment>
<evidence type="ECO:0008006" key="3">
    <source>
        <dbReference type="Google" id="ProtNLM"/>
    </source>
</evidence>
<sequence>MSENKKPNETNNTSEKPIIPQVAFPLKARESDKNTLQHYFNRLANDPSARFLFNQGGLWHQGIHLRADKFHSSDYEEHLCAIADGKLVAYKVDSEYKTDNQSGLSDKGAVYSTGFFLLAHQLEYPKGNKLTFYSLYRHTAKLSAYQTAMTNIIGETKSADKHPVMIRDGNNRPTGKTLEDGLTIFVRKHHNPKTKFDELVWYKDNAGVEHNAPKEGWRIFSGSYRVMQEEAVKGIPLLAKNHVETQTDTEVKLPKQIAVKAGDQLGLMGEYNQADEQDKKLLHLEVFTYDNIDAFRTKAKAVYEEDKKREKGKRVLQDNFLYVNRNSPTYAIAENQVTPLGTTSTEVMVPLSEVEKKTVKEGEKSRDYYNIQPYLHHGTKSKTGIYVDDSHVTHGITFPGINVFGQKSNSLCLFDAALHDYLNPNSGLTIEEKNKLDPLFKAIMDELDLEADKSTPIQFEAGRLGDILLDPIQQRRLTGIIVKHDNEWKTTRQLDFEPVCNVYRENGKEEKANRLAKRVEDLSIGLKVEQFDTDKQAYFIHPLGVIGCLRKECNELLTKEMLRKIFKTAAPKDIDDYHGPINQAICIFGINDIKSLAFFLGQVSVETLDLTYKWEQGNDDYFTRNYEGRADLGNTQPGDGARFKGRGLIQLTGRYNYTKFEEYARKNFQGYEELDVTSSTLKADQVASNLELNVLAGFWYWFIGEKSSAIQKYVKSEDYYWVSVKVNGRKKQKKPYYPDKVAEPNHMERRVERTNIAREALGV</sequence>
<dbReference type="AlphaFoldDB" id="A0AAW6Q9P9"/>
<gene>
    <name evidence="1" type="ORF">P7M15_06760</name>
</gene>
<dbReference type="RefSeq" id="WP_317477278.1">
    <property type="nucleotide sequence ID" value="NZ_JARQTW010000011.1"/>
</dbReference>
<evidence type="ECO:0000313" key="2">
    <source>
        <dbReference type="Proteomes" id="UP001214976"/>
    </source>
</evidence>
<name>A0AAW6Q9P9_9PAST</name>